<dbReference type="PANTHER" id="PTHR10625:SF10">
    <property type="entry name" value="HISTONE DEACETYLASE HDAC1"/>
    <property type="match status" value="1"/>
</dbReference>
<name>A0A0D8XEW9_DICVI</name>
<proteinExistence type="predicted"/>
<dbReference type="EMBL" id="KN716694">
    <property type="protein sequence ID" value="KJH42219.1"/>
    <property type="molecule type" value="Genomic_DNA"/>
</dbReference>
<gene>
    <name evidence="3" type="ORF">DICVIV_11803</name>
</gene>
<keyword evidence="4" id="KW-1185">Reference proteome</keyword>
<evidence type="ECO:0000256" key="1">
    <source>
        <dbReference type="ARBA" id="ARBA00048287"/>
    </source>
</evidence>
<sequence>MPSLTLVARKRVELNQLCVDRVLNADFGELNAFAVIRPPGHHAGISGPSGFCIFNNVALAAKNSVVLKENAEIIGFWSGENRMFPLSITHSCGRPIHFPLYGIAEHFSRIHLDDNAPKNQEMGVQNYAGPMAQWWRCHNNMQTQFDSQLTSPELVQSGQFCSPTYL</sequence>
<dbReference type="STRING" id="29172.A0A0D8XEW9"/>
<accession>A0A0D8XEW9</accession>
<dbReference type="SUPFAM" id="SSF52768">
    <property type="entry name" value="Arginase/deacetylase"/>
    <property type="match status" value="1"/>
</dbReference>
<protein>
    <recommendedName>
        <fullName evidence="2">Histone deacetylase domain-containing protein</fullName>
    </recommendedName>
</protein>
<dbReference type="InterPro" id="IPR023801">
    <property type="entry name" value="His_deacetylse_dom"/>
</dbReference>
<evidence type="ECO:0000313" key="3">
    <source>
        <dbReference type="EMBL" id="KJH42219.1"/>
    </source>
</evidence>
<dbReference type="GO" id="GO:0040029">
    <property type="term" value="P:epigenetic regulation of gene expression"/>
    <property type="evidence" value="ECO:0007669"/>
    <property type="project" value="TreeGrafter"/>
</dbReference>
<evidence type="ECO:0000313" key="4">
    <source>
        <dbReference type="Proteomes" id="UP000053766"/>
    </source>
</evidence>
<feature type="domain" description="Histone deacetylase" evidence="2">
    <location>
        <begin position="7"/>
        <end position="64"/>
    </location>
</feature>
<dbReference type="Gene3D" id="3.40.800.20">
    <property type="entry name" value="Histone deacetylase domain"/>
    <property type="match status" value="1"/>
</dbReference>
<reference evidence="3 4" key="1">
    <citation type="submission" date="2013-11" db="EMBL/GenBank/DDBJ databases">
        <title>Draft genome of the bovine lungworm Dictyocaulus viviparus.</title>
        <authorList>
            <person name="Mitreva M."/>
        </authorList>
    </citation>
    <scope>NUCLEOTIDE SEQUENCE [LARGE SCALE GENOMIC DNA]</scope>
    <source>
        <strain evidence="3 4">HannoverDv2000</strain>
    </source>
</reference>
<dbReference type="InterPro" id="IPR037138">
    <property type="entry name" value="His_deacetylse_dom_sf"/>
</dbReference>
<dbReference type="PANTHER" id="PTHR10625">
    <property type="entry name" value="HISTONE DEACETYLASE HDAC1-RELATED"/>
    <property type="match status" value="1"/>
</dbReference>
<dbReference type="InterPro" id="IPR023696">
    <property type="entry name" value="Ureohydrolase_dom_sf"/>
</dbReference>
<organism evidence="3 4">
    <name type="scientific">Dictyocaulus viviparus</name>
    <name type="common">Bovine lungworm</name>
    <dbReference type="NCBI Taxonomy" id="29172"/>
    <lineage>
        <taxon>Eukaryota</taxon>
        <taxon>Metazoa</taxon>
        <taxon>Ecdysozoa</taxon>
        <taxon>Nematoda</taxon>
        <taxon>Chromadorea</taxon>
        <taxon>Rhabditida</taxon>
        <taxon>Rhabditina</taxon>
        <taxon>Rhabditomorpha</taxon>
        <taxon>Strongyloidea</taxon>
        <taxon>Metastrongylidae</taxon>
        <taxon>Dictyocaulus</taxon>
    </lineage>
</organism>
<dbReference type="Pfam" id="PF00850">
    <property type="entry name" value="Hist_deacetyl"/>
    <property type="match status" value="1"/>
</dbReference>
<dbReference type="Proteomes" id="UP000053766">
    <property type="component" value="Unassembled WGS sequence"/>
</dbReference>
<dbReference type="OrthoDB" id="5791079at2759"/>
<dbReference type="GO" id="GO:0141221">
    <property type="term" value="F:histone deacetylase activity, hydrolytic mechanism"/>
    <property type="evidence" value="ECO:0007669"/>
    <property type="project" value="UniProtKB-EC"/>
</dbReference>
<reference evidence="4" key="2">
    <citation type="journal article" date="2016" name="Sci. Rep.">
        <title>Dictyocaulus viviparus genome, variome and transcriptome elucidate lungworm biology and support future intervention.</title>
        <authorList>
            <person name="McNulty S.N."/>
            <person name="Strube C."/>
            <person name="Rosa B.A."/>
            <person name="Martin J.C."/>
            <person name="Tyagi R."/>
            <person name="Choi Y.J."/>
            <person name="Wang Q."/>
            <person name="Hallsworth Pepin K."/>
            <person name="Zhang X."/>
            <person name="Ozersky P."/>
            <person name="Wilson R.K."/>
            <person name="Sternberg P.W."/>
            <person name="Gasser R.B."/>
            <person name="Mitreva M."/>
        </authorList>
    </citation>
    <scope>NUCLEOTIDE SEQUENCE [LARGE SCALE GENOMIC DNA]</scope>
    <source>
        <strain evidence="4">HannoverDv2000</strain>
    </source>
</reference>
<evidence type="ECO:0000259" key="2">
    <source>
        <dbReference type="Pfam" id="PF00850"/>
    </source>
</evidence>
<comment type="catalytic activity">
    <reaction evidence="1">
        <text>N(6)-acetyl-L-lysyl-[histone] + H2O = L-lysyl-[histone] + acetate</text>
        <dbReference type="Rhea" id="RHEA:58196"/>
        <dbReference type="Rhea" id="RHEA-COMP:9845"/>
        <dbReference type="Rhea" id="RHEA-COMP:11338"/>
        <dbReference type="ChEBI" id="CHEBI:15377"/>
        <dbReference type="ChEBI" id="CHEBI:29969"/>
        <dbReference type="ChEBI" id="CHEBI:30089"/>
        <dbReference type="ChEBI" id="CHEBI:61930"/>
        <dbReference type="EC" id="3.5.1.98"/>
    </reaction>
</comment>
<dbReference type="AlphaFoldDB" id="A0A0D8XEW9"/>